<evidence type="ECO:0000256" key="2">
    <source>
        <dbReference type="ARBA" id="ARBA00022741"/>
    </source>
</evidence>
<dbReference type="EC" id="3.1.-.-" evidence="7"/>
<keyword evidence="8" id="KW-0175">Coiled coil</keyword>
<evidence type="ECO:0000256" key="5">
    <source>
        <dbReference type="ARBA" id="ARBA00022884"/>
    </source>
</evidence>
<evidence type="ECO:0000259" key="10">
    <source>
        <dbReference type="PROSITE" id="PS50828"/>
    </source>
</evidence>
<keyword evidence="3 7" id="KW-0378">Hydrolase</keyword>
<dbReference type="RefSeq" id="WP_092013165.1">
    <property type="nucleotide sequence ID" value="NZ_FOXH01000002.1"/>
</dbReference>
<dbReference type="SMART" id="SM00533">
    <property type="entry name" value="MUTSd"/>
    <property type="match status" value="1"/>
</dbReference>
<dbReference type="InterPro" id="IPR000432">
    <property type="entry name" value="DNA_mismatch_repair_MutS_C"/>
</dbReference>
<dbReference type="STRING" id="1079859.SAMN04515674_102400"/>
<dbReference type="InterPro" id="IPR036063">
    <property type="entry name" value="Smr_dom_sf"/>
</dbReference>
<dbReference type="GO" id="GO:0045910">
    <property type="term" value="P:negative regulation of DNA recombination"/>
    <property type="evidence" value="ECO:0007669"/>
    <property type="project" value="InterPro"/>
</dbReference>
<dbReference type="GO" id="GO:0016887">
    <property type="term" value="F:ATP hydrolysis activity"/>
    <property type="evidence" value="ECO:0007669"/>
    <property type="project" value="InterPro"/>
</dbReference>
<dbReference type="PIRSF" id="PIRSF005814">
    <property type="entry name" value="MutS_YshD"/>
    <property type="match status" value="1"/>
</dbReference>
<evidence type="ECO:0000256" key="8">
    <source>
        <dbReference type="SAM" id="Coils"/>
    </source>
</evidence>
<dbReference type="InterPro" id="IPR007696">
    <property type="entry name" value="DNA_mismatch_repair_MutS_core"/>
</dbReference>
<dbReference type="GO" id="GO:0140664">
    <property type="term" value="F:ATP-dependent DNA damage sensor activity"/>
    <property type="evidence" value="ECO:0007669"/>
    <property type="project" value="InterPro"/>
</dbReference>
<sequence>MLYPKNIEQKLGFDRIRELLNEACISPLGQAFVEKIRFSDNYDLIQKMVRQVAEMKEIMQFDASSFPAQNYLDVNTQLSKASIEGAFLSEEEFYDIKRSLRTIQECLRFFEGKEPEQFPQLRELMVSAFREKIRKNTETEEEEEEDTELSASKEPFRNPVLEIRGLIDALDKIIDDRGKLKDNASAELQNIRRKLNAEENDLRKKLESILRHARSNGWITDDFSLTVRNGRMVIPIAAEHKRKLKGFIHDESDTGKTVFMEPAETLESNNVIKELEAAEKREIVRILMDLTSRIRPQVPLLRKAYTFLSIVDFIRAKAKLAISMNGLAPLAANTQLVDWKNAVHPLLYLSFQKQGKKVVPLNIKLDKEQRILLISGPNAGGKSVTLKTLGLIQYMYQCGLLVPMREDSTIGIFKNVFIDIGDEQSLENDLSTYSSHLTNMKYFLTFSEKKTLFLIDEFGTGTEPSLGGAIAESILEDLNKSGAYGAINTHYTNLKAFADKTNGLVNGAMRYDAEHLEPMYELEIGKPGSSFAIEIAYKIGLPKSVIDKSKHKLGNSQVNFEKLLKELEIEKKVFSEKNLENATKQRKLDALLEQYDSLKTYLETEKKTIMNTAKLQAKQLVKDANQKIEATIREIREQGAEKLATKEVRQVLETFEKQELKLENVPEKASEKTEEIEVVDGEISVGSLVRIKGQEALGEVLGLKGKDVEVAIGDLKTTIKLNRLEKISRKEFKQKTSPRPKLTGIDLNEKMMNFSFNLDLRGKRGEEALVDVDNFMNDAIMLGYPELRIVHGKGDGILRNLIRTHLRGYKQVGNMQDEHADRGGAGVTVVKMKD</sequence>
<dbReference type="Proteomes" id="UP000199306">
    <property type="component" value="Unassembled WGS sequence"/>
</dbReference>
<dbReference type="PROSITE" id="PS50828">
    <property type="entry name" value="SMR"/>
    <property type="match status" value="1"/>
</dbReference>
<dbReference type="InterPro" id="IPR036187">
    <property type="entry name" value="DNA_mismatch_repair_MutS_sf"/>
</dbReference>
<dbReference type="GO" id="GO:0005524">
    <property type="term" value="F:ATP binding"/>
    <property type="evidence" value="ECO:0007669"/>
    <property type="project" value="UniProtKB-UniRule"/>
</dbReference>
<feature type="region of interest" description="Disordered" evidence="9">
    <location>
        <begin position="135"/>
        <end position="154"/>
    </location>
</feature>
<organism evidence="11 12">
    <name type="scientific">Pseudarcicella hirudinis</name>
    <dbReference type="NCBI Taxonomy" id="1079859"/>
    <lineage>
        <taxon>Bacteria</taxon>
        <taxon>Pseudomonadati</taxon>
        <taxon>Bacteroidota</taxon>
        <taxon>Cytophagia</taxon>
        <taxon>Cytophagales</taxon>
        <taxon>Flectobacillaceae</taxon>
        <taxon>Pseudarcicella</taxon>
    </lineage>
</organism>
<dbReference type="GO" id="GO:0019843">
    <property type="term" value="F:rRNA binding"/>
    <property type="evidence" value="ECO:0007669"/>
    <property type="project" value="UniProtKB-UniRule"/>
</dbReference>
<dbReference type="NCBIfam" id="TIGR01069">
    <property type="entry name" value="mutS2"/>
    <property type="match status" value="1"/>
</dbReference>
<dbReference type="EC" id="3.6.4.-" evidence="7"/>
<dbReference type="HAMAP" id="MF_00092">
    <property type="entry name" value="MutS2"/>
    <property type="match status" value="1"/>
</dbReference>
<keyword evidence="6 7" id="KW-0238">DNA-binding</keyword>
<dbReference type="InterPro" id="IPR002625">
    <property type="entry name" value="Smr_dom"/>
</dbReference>
<name>A0A1I5PDM3_9BACT</name>
<feature type="coiled-coil region" evidence="8">
    <location>
        <begin position="614"/>
        <end position="641"/>
    </location>
</feature>
<keyword evidence="2 7" id="KW-0547">Nucleotide-binding</keyword>
<keyword evidence="5 7" id="KW-0694">RNA-binding</keyword>
<dbReference type="InterPro" id="IPR046893">
    <property type="entry name" value="MSSS"/>
</dbReference>
<keyword evidence="4 7" id="KW-0067">ATP-binding</keyword>
<dbReference type="InterPro" id="IPR005747">
    <property type="entry name" value="MutS2"/>
</dbReference>
<dbReference type="Pfam" id="PF01713">
    <property type="entry name" value="Smr"/>
    <property type="match status" value="1"/>
</dbReference>
<comment type="similarity">
    <text evidence="7">Belongs to the DNA mismatch repair MutS family. MutS2 subfamily.</text>
</comment>
<reference evidence="11 12" key="1">
    <citation type="submission" date="2016-10" db="EMBL/GenBank/DDBJ databases">
        <authorList>
            <person name="de Groot N.N."/>
        </authorList>
    </citation>
    <scope>NUCLEOTIDE SEQUENCE [LARGE SCALE GENOMIC DNA]</scope>
    <source>
        <strain evidence="12">E92,LMG 26720,CCM 7988</strain>
    </source>
</reference>
<dbReference type="SMART" id="SM00463">
    <property type="entry name" value="SMR"/>
    <property type="match status" value="1"/>
</dbReference>
<dbReference type="Gene3D" id="3.30.1370.110">
    <property type="match status" value="1"/>
</dbReference>
<dbReference type="Pfam" id="PF20297">
    <property type="entry name" value="MSSS"/>
    <property type="match status" value="1"/>
</dbReference>
<evidence type="ECO:0000256" key="1">
    <source>
        <dbReference type="ARBA" id="ARBA00022730"/>
    </source>
</evidence>
<dbReference type="EMBL" id="FOXH01000002">
    <property type="protein sequence ID" value="SFP31641.1"/>
    <property type="molecule type" value="Genomic_DNA"/>
</dbReference>
<dbReference type="PANTHER" id="PTHR48466:SF2">
    <property type="entry name" value="OS10G0509000 PROTEIN"/>
    <property type="match status" value="1"/>
</dbReference>
<keyword evidence="1 7" id="KW-0699">rRNA-binding</keyword>
<dbReference type="GO" id="GO:0043023">
    <property type="term" value="F:ribosomal large subunit binding"/>
    <property type="evidence" value="ECO:0007669"/>
    <property type="project" value="UniProtKB-UniRule"/>
</dbReference>
<dbReference type="InterPro" id="IPR045076">
    <property type="entry name" value="MutS"/>
</dbReference>
<dbReference type="Gene3D" id="3.40.50.300">
    <property type="entry name" value="P-loop containing nucleotide triphosphate hydrolases"/>
    <property type="match status" value="1"/>
</dbReference>
<dbReference type="GO" id="GO:0006298">
    <property type="term" value="P:mismatch repair"/>
    <property type="evidence" value="ECO:0007669"/>
    <property type="project" value="InterPro"/>
</dbReference>
<accession>A0A1I5PDM3</accession>
<proteinExistence type="inferred from homology"/>
<dbReference type="OrthoDB" id="9808166at2"/>
<evidence type="ECO:0000313" key="11">
    <source>
        <dbReference type="EMBL" id="SFP31641.1"/>
    </source>
</evidence>
<keyword evidence="7" id="KW-0255">Endonuclease</keyword>
<dbReference type="AlphaFoldDB" id="A0A1I5PDM3"/>
<feature type="compositionally biased region" description="Acidic residues" evidence="9">
    <location>
        <begin position="139"/>
        <end position="148"/>
    </location>
</feature>
<protein>
    <recommendedName>
        <fullName evidence="7">Endonuclease MutS2</fullName>
        <ecNumber evidence="7">3.1.-.-</ecNumber>
    </recommendedName>
    <alternativeName>
        <fullName evidence="7">Ribosome-associated protein quality control-upstream factor</fullName>
        <shortName evidence="7">RQC-upstream factor</shortName>
        <shortName evidence="7">RqcU</shortName>
        <ecNumber evidence="7">3.6.4.-</ecNumber>
    </alternativeName>
</protein>
<comment type="function">
    <text evidence="7">Acts as a ribosome collision sensor, splitting the ribosome into its 2 subunits. Detects stalled/collided 70S ribosomes which it binds and splits by an ATP-hydrolysis driven conformational change. Acts upstream of the ribosome quality control system (RQC), a ribosome-associated complex that mediates the extraction of incompletely synthesized nascent chains from stalled ribosomes and their subsequent degradation. Probably generates substrates for RQC.</text>
</comment>
<evidence type="ECO:0000256" key="4">
    <source>
        <dbReference type="ARBA" id="ARBA00022840"/>
    </source>
</evidence>
<dbReference type="GO" id="GO:0004519">
    <property type="term" value="F:endonuclease activity"/>
    <property type="evidence" value="ECO:0007669"/>
    <property type="project" value="UniProtKB-UniRule"/>
</dbReference>
<evidence type="ECO:0000256" key="3">
    <source>
        <dbReference type="ARBA" id="ARBA00022801"/>
    </source>
</evidence>
<feature type="binding site" evidence="7">
    <location>
        <begin position="376"/>
        <end position="383"/>
    </location>
    <ligand>
        <name>ATP</name>
        <dbReference type="ChEBI" id="CHEBI:30616"/>
    </ligand>
</feature>
<dbReference type="FunFam" id="3.40.50.300:FF:001531">
    <property type="entry name" value="Endonuclease MutS2"/>
    <property type="match status" value="1"/>
</dbReference>
<feature type="coiled-coil region" evidence="8">
    <location>
        <begin position="181"/>
        <end position="212"/>
    </location>
</feature>
<dbReference type="SMART" id="SM00534">
    <property type="entry name" value="MUTSac"/>
    <property type="match status" value="1"/>
</dbReference>
<feature type="domain" description="Smr" evidence="10">
    <location>
        <begin position="758"/>
        <end position="833"/>
    </location>
</feature>
<dbReference type="SUPFAM" id="SSF48334">
    <property type="entry name" value="DNA repair protein MutS, domain III"/>
    <property type="match status" value="1"/>
</dbReference>
<dbReference type="GO" id="GO:0030983">
    <property type="term" value="F:mismatched DNA binding"/>
    <property type="evidence" value="ECO:0007669"/>
    <property type="project" value="InterPro"/>
</dbReference>
<dbReference type="SUPFAM" id="SSF52540">
    <property type="entry name" value="P-loop containing nucleoside triphosphate hydrolases"/>
    <property type="match status" value="1"/>
</dbReference>
<dbReference type="GO" id="GO:0072344">
    <property type="term" value="P:rescue of stalled ribosome"/>
    <property type="evidence" value="ECO:0007669"/>
    <property type="project" value="UniProtKB-UniRule"/>
</dbReference>
<evidence type="ECO:0000313" key="12">
    <source>
        <dbReference type="Proteomes" id="UP000199306"/>
    </source>
</evidence>
<evidence type="ECO:0000256" key="9">
    <source>
        <dbReference type="SAM" id="MobiDB-lite"/>
    </source>
</evidence>
<gene>
    <name evidence="7" type="primary">mutS2</name>
    <name evidence="7" type="synonym">rqcU</name>
    <name evidence="11" type="ORF">SAMN04515674_102400</name>
</gene>
<dbReference type="PANTHER" id="PTHR48466">
    <property type="entry name" value="OS10G0509000 PROTEIN-RELATED"/>
    <property type="match status" value="1"/>
</dbReference>
<keyword evidence="7" id="KW-0540">Nuclease</keyword>
<dbReference type="Pfam" id="PF00488">
    <property type="entry name" value="MutS_V"/>
    <property type="match status" value="1"/>
</dbReference>
<keyword evidence="12" id="KW-1185">Reference proteome</keyword>
<evidence type="ECO:0000256" key="6">
    <source>
        <dbReference type="ARBA" id="ARBA00023125"/>
    </source>
</evidence>
<comment type="function">
    <text evidence="7">Endonuclease that is involved in the suppression of homologous recombination and thus may have a key role in the control of bacterial genetic diversity.</text>
</comment>
<comment type="subunit">
    <text evidence="7">Homodimer. Binds to stalled ribosomes, contacting rRNA.</text>
</comment>
<dbReference type="InterPro" id="IPR027417">
    <property type="entry name" value="P-loop_NTPase"/>
</dbReference>
<evidence type="ECO:0000256" key="7">
    <source>
        <dbReference type="HAMAP-Rule" id="MF_00092"/>
    </source>
</evidence>
<dbReference type="SUPFAM" id="SSF160443">
    <property type="entry name" value="SMR domain-like"/>
    <property type="match status" value="1"/>
</dbReference>